<evidence type="ECO:0000256" key="1">
    <source>
        <dbReference type="ARBA" id="ARBA00001052"/>
    </source>
</evidence>
<keyword evidence="5" id="KW-0479">Metal-binding</keyword>
<keyword evidence="5" id="KW-0862">Zinc</keyword>
<dbReference type="GO" id="GO:0005525">
    <property type="term" value="F:GTP binding"/>
    <property type="evidence" value="ECO:0007669"/>
    <property type="project" value="UniProtKB-KW"/>
</dbReference>
<dbReference type="PANTHER" id="PTHR11109">
    <property type="entry name" value="GTP CYCLOHYDROLASE I"/>
    <property type="match status" value="1"/>
</dbReference>
<feature type="binding site" evidence="5">
    <location>
        <position position="84"/>
    </location>
    <ligand>
        <name>Zn(2+)</name>
        <dbReference type="ChEBI" id="CHEBI:29105"/>
    </ligand>
</feature>
<dbReference type="HAMAP" id="MF_00223">
    <property type="entry name" value="FolE"/>
    <property type="match status" value="1"/>
</dbReference>
<evidence type="ECO:0000256" key="5">
    <source>
        <dbReference type="HAMAP-Rule" id="MF_00223"/>
    </source>
</evidence>
<proteinExistence type="inferred from homology"/>
<dbReference type="EC" id="3.5.4.16" evidence="5"/>
<evidence type="ECO:0000259" key="6">
    <source>
        <dbReference type="Pfam" id="PF01227"/>
    </source>
</evidence>
<keyword evidence="5" id="KW-0342">GTP-binding</keyword>
<dbReference type="GO" id="GO:0046654">
    <property type="term" value="P:tetrahydrofolate biosynthetic process"/>
    <property type="evidence" value="ECO:0007669"/>
    <property type="project" value="UniProtKB-UniRule"/>
</dbReference>
<dbReference type="InterPro" id="IPR043133">
    <property type="entry name" value="GTP-CH-I_C/QueF"/>
</dbReference>
<evidence type="ECO:0000313" key="8">
    <source>
        <dbReference type="Proteomes" id="UP000265540"/>
    </source>
</evidence>
<comment type="pathway">
    <text evidence="2 5">Cofactor biosynthesis; 7,8-dihydroneopterin triphosphate biosynthesis; 7,8-dihydroneopterin triphosphate from GTP: step 1/1.</text>
</comment>
<feature type="domain" description="GTP cyclohydrolase I" evidence="6">
    <location>
        <begin position="11"/>
        <end position="188"/>
    </location>
</feature>
<keyword evidence="3 5" id="KW-0554">One-carbon metabolism</keyword>
<dbReference type="GO" id="GO:0008270">
    <property type="term" value="F:zinc ion binding"/>
    <property type="evidence" value="ECO:0007669"/>
    <property type="project" value="UniProtKB-UniRule"/>
</dbReference>
<dbReference type="GO" id="GO:0006729">
    <property type="term" value="P:tetrahydrobiopterin biosynthetic process"/>
    <property type="evidence" value="ECO:0007669"/>
    <property type="project" value="TreeGrafter"/>
</dbReference>
<dbReference type="GO" id="GO:0003934">
    <property type="term" value="F:GTP cyclohydrolase I activity"/>
    <property type="evidence" value="ECO:0007669"/>
    <property type="project" value="UniProtKB-UniRule"/>
</dbReference>
<dbReference type="Gene3D" id="1.10.286.10">
    <property type="match status" value="1"/>
</dbReference>
<accession>A0A3A4ZM94</accession>
<dbReference type="PROSITE" id="PS00860">
    <property type="entry name" value="GTP_CYCLOHYDROL_1_2"/>
    <property type="match status" value="1"/>
</dbReference>
<keyword evidence="5" id="KW-0547">Nucleotide-binding</keyword>
<dbReference type="NCBIfam" id="TIGR00063">
    <property type="entry name" value="folE"/>
    <property type="match status" value="1"/>
</dbReference>
<dbReference type="PANTHER" id="PTHR11109:SF7">
    <property type="entry name" value="GTP CYCLOHYDROLASE 1"/>
    <property type="match status" value="1"/>
</dbReference>
<name>A0A3A4ZM94_UNCKA</name>
<dbReference type="GO" id="GO:0005737">
    <property type="term" value="C:cytoplasm"/>
    <property type="evidence" value="ECO:0007669"/>
    <property type="project" value="TreeGrafter"/>
</dbReference>
<dbReference type="Proteomes" id="UP000265540">
    <property type="component" value="Unassembled WGS sequence"/>
</dbReference>
<evidence type="ECO:0000313" key="7">
    <source>
        <dbReference type="EMBL" id="RJR27636.1"/>
    </source>
</evidence>
<evidence type="ECO:0000256" key="4">
    <source>
        <dbReference type="ARBA" id="ARBA00022801"/>
    </source>
</evidence>
<dbReference type="NCBIfam" id="NF006826">
    <property type="entry name" value="PRK09347.1-3"/>
    <property type="match status" value="1"/>
</dbReference>
<reference evidence="7 8" key="1">
    <citation type="journal article" date="2017" name="ISME J.">
        <title>Energy and carbon metabolisms in a deep terrestrial subsurface fluid microbial community.</title>
        <authorList>
            <person name="Momper L."/>
            <person name="Jungbluth S.P."/>
            <person name="Lee M.D."/>
            <person name="Amend J.P."/>
        </authorList>
    </citation>
    <scope>NUCLEOTIDE SEQUENCE [LARGE SCALE GENOMIC DNA]</scope>
    <source>
        <strain evidence="7">SURF_46</strain>
    </source>
</reference>
<protein>
    <recommendedName>
        <fullName evidence="5">GTP cyclohydrolase 1</fullName>
        <ecNumber evidence="5">3.5.4.16</ecNumber>
    </recommendedName>
    <alternativeName>
        <fullName evidence="5">GTP cyclohydrolase I</fullName>
        <shortName evidence="5">GTP-CH-I</shortName>
    </alternativeName>
</protein>
<comment type="similarity">
    <text evidence="5">Belongs to the GTP cyclohydrolase I family.</text>
</comment>
<feature type="binding site" evidence="5">
    <location>
        <position position="152"/>
    </location>
    <ligand>
        <name>Zn(2+)</name>
        <dbReference type="ChEBI" id="CHEBI:29105"/>
    </ligand>
</feature>
<comment type="catalytic activity">
    <reaction evidence="1 5">
        <text>GTP + H2O = 7,8-dihydroneopterin 3'-triphosphate + formate + H(+)</text>
        <dbReference type="Rhea" id="RHEA:17473"/>
        <dbReference type="ChEBI" id="CHEBI:15377"/>
        <dbReference type="ChEBI" id="CHEBI:15378"/>
        <dbReference type="ChEBI" id="CHEBI:15740"/>
        <dbReference type="ChEBI" id="CHEBI:37565"/>
        <dbReference type="ChEBI" id="CHEBI:58462"/>
        <dbReference type="EC" id="3.5.4.16"/>
    </reaction>
</comment>
<evidence type="ECO:0000256" key="3">
    <source>
        <dbReference type="ARBA" id="ARBA00022563"/>
    </source>
</evidence>
<dbReference type="NCBIfam" id="NF006825">
    <property type="entry name" value="PRK09347.1-2"/>
    <property type="match status" value="1"/>
</dbReference>
<dbReference type="PROSITE" id="PS00859">
    <property type="entry name" value="GTP_CYCLOHYDROL_1_1"/>
    <property type="match status" value="1"/>
</dbReference>
<dbReference type="GO" id="GO:0006730">
    <property type="term" value="P:one-carbon metabolic process"/>
    <property type="evidence" value="ECO:0007669"/>
    <property type="project" value="UniProtKB-UniRule"/>
</dbReference>
<dbReference type="SUPFAM" id="SSF55620">
    <property type="entry name" value="Tetrahydrobiopterin biosynthesis enzymes-like"/>
    <property type="match status" value="1"/>
</dbReference>
<evidence type="ECO:0000256" key="2">
    <source>
        <dbReference type="ARBA" id="ARBA00005080"/>
    </source>
</evidence>
<organism evidence="7 8">
    <name type="scientific">candidate division WWE3 bacterium</name>
    <dbReference type="NCBI Taxonomy" id="2053526"/>
    <lineage>
        <taxon>Bacteria</taxon>
        <taxon>Katanobacteria</taxon>
    </lineage>
</organism>
<dbReference type="InterPro" id="IPR043134">
    <property type="entry name" value="GTP-CH-I_N"/>
</dbReference>
<comment type="caution">
    <text evidence="7">The sequence shown here is derived from an EMBL/GenBank/DDBJ whole genome shotgun (WGS) entry which is preliminary data.</text>
</comment>
<feature type="binding site" evidence="5">
    <location>
        <position position="81"/>
    </location>
    <ligand>
        <name>Zn(2+)</name>
        <dbReference type="ChEBI" id="CHEBI:29105"/>
    </ligand>
</feature>
<dbReference type="Gene3D" id="3.30.1130.10">
    <property type="match status" value="1"/>
</dbReference>
<dbReference type="EMBL" id="QZJF01000008">
    <property type="protein sequence ID" value="RJR27636.1"/>
    <property type="molecule type" value="Genomic_DNA"/>
</dbReference>
<dbReference type="AlphaFoldDB" id="A0A3A4ZM94"/>
<dbReference type="InterPro" id="IPR020602">
    <property type="entry name" value="GTP_CycHdrlase_I_dom"/>
</dbReference>
<dbReference type="UniPathway" id="UPA00848">
    <property type="reaction ID" value="UER00151"/>
</dbReference>
<dbReference type="InterPro" id="IPR018234">
    <property type="entry name" value="GTP_CycHdrlase_I_CS"/>
</dbReference>
<sequence>MNKITRQISIIRNLISLIGDNPDREGLRETPRRVLRSYSELFSGYMYSDIQIRRVLQKTFTETHDYDEIIVCKNIPFMSFCEHHILPFQGVCHIGYLPNKVVVGLSKLPRLVDIYSKRLQIQERMTMEIASMIFSTLKSRGVGVIIEAEHLCVACRGVKKVGSRMVTSAMLGLFREQAETRQEFLELTR</sequence>
<dbReference type="InterPro" id="IPR001474">
    <property type="entry name" value="GTP_CycHdrlase_I"/>
</dbReference>
<dbReference type="Pfam" id="PF01227">
    <property type="entry name" value="GTP_cyclohydroI"/>
    <property type="match status" value="1"/>
</dbReference>
<keyword evidence="4 5" id="KW-0378">Hydrolase</keyword>
<dbReference type="FunFam" id="3.30.1130.10:FF:000001">
    <property type="entry name" value="GTP cyclohydrolase 1"/>
    <property type="match status" value="1"/>
</dbReference>
<gene>
    <name evidence="5 7" type="primary">folE</name>
    <name evidence="7" type="ORF">C4561_01665</name>
</gene>
<comment type="subunit">
    <text evidence="5">Homopolymer.</text>
</comment>